<dbReference type="PANTHER" id="PTHR10698:SF0">
    <property type="entry name" value="V-TYPE PROTON ATPASE SUBUNIT H"/>
    <property type="match status" value="1"/>
</dbReference>
<feature type="domain" description="ATPase V1 complex subunit H C-terminal" evidence="2">
    <location>
        <begin position="323"/>
        <end position="436"/>
    </location>
</feature>
<sequence>MFRQRRYFCQSITFFQREQYLSKVIKDCEECFKRLEQHGRSIKDETKNMFIRFTQAKLLEQKQFLETESVGVFSMLFDILENLIHDKPLMTYILTTIEAIISDNQRLFKQFMRALNPQVLPKLKQFLFLDGYDPMVYEAAAKIITMIIAEEGGNDAKEWVTQFLAGIDNKRKIASFMIMPICVHFLKHEALAIQFIKSGGIKIISNLLTKNSTDLQIAYYSILGLWLLSFTNESIQIFSDPAIGLIRLVIESVQKISREKILRVSFACFRNLVDNSAQCIELMVDNGLIKVVDLLLKGNLKDQDLIDDIKYIGEILEKNMKILTSFEKYIKELNAQNFCWSPVHTEKFWKENVKKFEENDFLLIRKLSEILKSNNNQNVAIACYDLGEFCRFHPFGKVVLEQLNAKQEIMRQARNDDQQIKEQALLSLQKIMLHNWQV</sequence>
<evidence type="ECO:0000313" key="4">
    <source>
        <dbReference type="Proteomes" id="UP000692954"/>
    </source>
</evidence>
<dbReference type="PANTHER" id="PTHR10698">
    <property type="entry name" value="V-TYPE PROTON ATPASE SUBUNIT H"/>
    <property type="match status" value="1"/>
</dbReference>
<keyword evidence="1" id="KW-0813">Transport</keyword>
<protein>
    <recommendedName>
        <fullName evidence="1">V-type proton ATPase subunit H</fullName>
    </recommendedName>
</protein>
<keyword evidence="4" id="KW-1185">Reference proteome</keyword>
<keyword evidence="1" id="KW-0375">Hydrogen ion transport</keyword>
<dbReference type="OrthoDB" id="10263554at2759"/>
<dbReference type="EMBL" id="CAJJDN010000125">
    <property type="protein sequence ID" value="CAD8120222.1"/>
    <property type="molecule type" value="Genomic_DNA"/>
</dbReference>
<proteinExistence type="inferred from homology"/>
<name>A0A8S1QZK1_9CILI</name>
<gene>
    <name evidence="3" type="ORF">PSON_ATCC_30995.1.T1250038</name>
</gene>
<dbReference type="GO" id="GO:0000221">
    <property type="term" value="C:vacuolar proton-transporting V-type ATPase, V1 domain"/>
    <property type="evidence" value="ECO:0007669"/>
    <property type="project" value="InterPro"/>
</dbReference>
<comment type="subunit">
    <text evidence="1">V-ATPase is a heteromultimeric enzyme made up of two complexes: the ATP-hydrolytic V1 complex and the proton translocation V0 complex.</text>
</comment>
<dbReference type="InterPro" id="IPR011987">
    <property type="entry name" value="ATPase_V1-cplx_hsu_C"/>
</dbReference>
<dbReference type="Proteomes" id="UP000692954">
    <property type="component" value="Unassembled WGS sequence"/>
</dbReference>
<evidence type="ECO:0000259" key="2">
    <source>
        <dbReference type="Pfam" id="PF11698"/>
    </source>
</evidence>
<evidence type="ECO:0000256" key="1">
    <source>
        <dbReference type="PIRNR" id="PIRNR032184"/>
    </source>
</evidence>
<accession>A0A8S1QZK1</accession>
<comment type="similarity">
    <text evidence="1">Belongs to the V-ATPase H subunit family.</text>
</comment>
<comment type="caution">
    <text evidence="3">The sequence shown here is derived from an EMBL/GenBank/DDBJ whole genome shotgun (WGS) entry which is preliminary data.</text>
</comment>
<organism evidence="3 4">
    <name type="scientific">Paramecium sonneborni</name>
    <dbReference type="NCBI Taxonomy" id="65129"/>
    <lineage>
        <taxon>Eukaryota</taxon>
        <taxon>Sar</taxon>
        <taxon>Alveolata</taxon>
        <taxon>Ciliophora</taxon>
        <taxon>Intramacronucleata</taxon>
        <taxon>Oligohymenophorea</taxon>
        <taxon>Peniculida</taxon>
        <taxon>Parameciidae</taxon>
        <taxon>Paramecium</taxon>
    </lineage>
</organism>
<dbReference type="InterPro" id="IPR004908">
    <property type="entry name" value="ATPase_V1-cplx_hsu"/>
</dbReference>
<dbReference type="Pfam" id="PF03224">
    <property type="entry name" value="V-ATPase_H_N"/>
    <property type="match status" value="1"/>
</dbReference>
<dbReference type="PIRSF" id="PIRSF032184">
    <property type="entry name" value="ATPase_V1_H"/>
    <property type="match status" value="1"/>
</dbReference>
<evidence type="ECO:0000313" key="3">
    <source>
        <dbReference type="EMBL" id="CAD8120222.1"/>
    </source>
</evidence>
<keyword evidence="1" id="KW-0406">Ion transport</keyword>
<comment type="function">
    <text evidence="1">Subunit of the V1 complex of vacuolar(H+)-ATPase (V-ATPase), a multisubunit enzyme composed of a peripheral complex (V1) that hydrolyzes ATP and a membrane integral complex (V0) that translocates protons. V-ATPase is responsible for acidifying and maintaining the pH of intracellular compartments.</text>
</comment>
<dbReference type="GO" id="GO:0046961">
    <property type="term" value="F:proton-transporting ATPase activity, rotational mechanism"/>
    <property type="evidence" value="ECO:0007669"/>
    <property type="project" value="InterPro"/>
</dbReference>
<dbReference type="AlphaFoldDB" id="A0A8S1QZK1"/>
<dbReference type="Pfam" id="PF11698">
    <property type="entry name" value="V-ATPase_H_C"/>
    <property type="match status" value="1"/>
</dbReference>
<reference evidence="3" key="1">
    <citation type="submission" date="2021-01" db="EMBL/GenBank/DDBJ databases">
        <authorList>
            <consortium name="Genoscope - CEA"/>
            <person name="William W."/>
        </authorList>
    </citation>
    <scope>NUCLEOTIDE SEQUENCE</scope>
</reference>